<name>A0A834IPZ3_RHYFE</name>
<reference evidence="2" key="1">
    <citation type="submission" date="2020-08" db="EMBL/GenBank/DDBJ databases">
        <title>Genome sequencing and assembly of the red palm weevil Rhynchophorus ferrugineus.</title>
        <authorList>
            <person name="Dias G.B."/>
            <person name="Bergman C.M."/>
            <person name="Manee M."/>
        </authorList>
    </citation>
    <scope>NUCLEOTIDE SEQUENCE</scope>
    <source>
        <strain evidence="2">AA-2017</strain>
        <tissue evidence="2">Whole larva</tissue>
    </source>
</reference>
<keyword evidence="3" id="KW-1185">Reference proteome</keyword>
<dbReference type="EMBL" id="JAACXV010000150">
    <property type="protein sequence ID" value="KAF7282918.1"/>
    <property type="molecule type" value="Genomic_DNA"/>
</dbReference>
<organism evidence="2 3">
    <name type="scientific">Rhynchophorus ferrugineus</name>
    <name type="common">Red palm weevil</name>
    <name type="synonym">Curculio ferrugineus</name>
    <dbReference type="NCBI Taxonomy" id="354439"/>
    <lineage>
        <taxon>Eukaryota</taxon>
        <taxon>Metazoa</taxon>
        <taxon>Ecdysozoa</taxon>
        <taxon>Arthropoda</taxon>
        <taxon>Hexapoda</taxon>
        <taxon>Insecta</taxon>
        <taxon>Pterygota</taxon>
        <taxon>Neoptera</taxon>
        <taxon>Endopterygota</taxon>
        <taxon>Coleoptera</taxon>
        <taxon>Polyphaga</taxon>
        <taxon>Cucujiformia</taxon>
        <taxon>Curculionidae</taxon>
        <taxon>Dryophthorinae</taxon>
        <taxon>Rhynchophorus</taxon>
    </lineage>
</organism>
<feature type="region of interest" description="Disordered" evidence="1">
    <location>
        <begin position="114"/>
        <end position="142"/>
    </location>
</feature>
<evidence type="ECO:0000313" key="2">
    <source>
        <dbReference type="EMBL" id="KAF7282918.1"/>
    </source>
</evidence>
<sequence>MQENQPTLINRKKKLLPYKLQLKLTAPISSSNNDQPFRPPCFFFKLEEPSNTPPYTPIYARRTSEAVMSHTVADTCSLRPKLKCYPAMMAGCWPMARHPSPGDDRDRIPLVGRQLRVGSRRSGPSRRSAQHQVRPDPRNVGSTGRRLVCVRCEAGS</sequence>
<accession>A0A834IPZ3</accession>
<dbReference type="Proteomes" id="UP000625711">
    <property type="component" value="Unassembled WGS sequence"/>
</dbReference>
<evidence type="ECO:0000313" key="3">
    <source>
        <dbReference type="Proteomes" id="UP000625711"/>
    </source>
</evidence>
<dbReference type="AlphaFoldDB" id="A0A834IPZ3"/>
<gene>
    <name evidence="2" type="ORF">GWI33_001775</name>
</gene>
<comment type="caution">
    <text evidence="2">The sequence shown here is derived from an EMBL/GenBank/DDBJ whole genome shotgun (WGS) entry which is preliminary data.</text>
</comment>
<proteinExistence type="predicted"/>
<evidence type="ECO:0000256" key="1">
    <source>
        <dbReference type="SAM" id="MobiDB-lite"/>
    </source>
</evidence>
<protein>
    <submittedName>
        <fullName evidence="2">Uncharacterized protein</fullName>
    </submittedName>
</protein>